<sequence>MPLAALLAWPCSADKYAYVNLLLLCHAQNMNSETRAVFYDCMWYCTDGNPRSRLTDWMNCIPERELSFASDPETYVCNQFALRPIIFNKEFHMETTVETTKKTTNNNNGNKKEIEIDESDNTANAHKLLDRPIGVEVEPADEELLDMPIFDLNIAKLPPSTDASALPMLAAPFDITATTTQITVFLKLTLDKISNIALAPMDESTPIQPATMDTQMTTTTNQMLTDIPQESTVDQSRSMDVVPIEPATTMPATVPPVDPPIYLATLAVLPRPPIIATIAAARYSAPITNGKHWPQHSLHITFGCRRPTAVQPPVTLPPPTALLLPLVPQPPQPATLVPWTAPVDVQTPQAPSTSVWALDRHGQPIRKPGRYEYSVKRKQHLHGEPEYRKSHKTCTTDEPRTRGRPPPSTSPAEGGKTPSEQTTCGCEQCKKQKTREEAGKSSQTTSTPLLKPTSTKTAATTKRLPPANKPDRHRSRHESHSHDDRTETLQAQATSRDSRQHERCDDAPQHRTQSEQTCQVHSTGFYEEAYRRSFCPSPPKLTDYISSLHRDAKIQRRMEALINPPKDIFKALLLPRPPMDVEPATSSAALIPPTATSQPPTAPMSATTTMVTHTMSLQPTAPTLAQSTRQAQPPLVIATEPVLGIARPPSSAPTVQPPLPSEAT</sequence>
<dbReference type="Proteomes" id="UP000887565">
    <property type="component" value="Unplaced"/>
</dbReference>
<evidence type="ECO:0000256" key="1">
    <source>
        <dbReference type="SAM" id="MobiDB-lite"/>
    </source>
</evidence>
<organism evidence="2 3">
    <name type="scientific">Romanomermis culicivorax</name>
    <name type="common">Nematode worm</name>
    <dbReference type="NCBI Taxonomy" id="13658"/>
    <lineage>
        <taxon>Eukaryota</taxon>
        <taxon>Metazoa</taxon>
        <taxon>Ecdysozoa</taxon>
        <taxon>Nematoda</taxon>
        <taxon>Enoplea</taxon>
        <taxon>Dorylaimia</taxon>
        <taxon>Mermithida</taxon>
        <taxon>Mermithoidea</taxon>
        <taxon>Mermithidae</taxon>
        <taxon>Romanomermis</taxon>
    </lineage>
</organism>
<feature type="compositionally biased region" description="Basic and acidic residues" evidence="1">
    <location>
        <begin position="369"/>
        <end position="401"/>
    </location>
</feature>
<feature type="compositionally biased region" description="Low complexity" evidence="1">
    <location>
        <begin position="444"/>
        <end position="462"/>
    </location>
</feature>
<feature type="compositionally biased region" description="Pro residues" evidence="1">
    <location>
        <begin position="655"/>
        <end position="664"/>
    </location>
</feature>
<feature type="region of interest" description="Disordered" evidence="1">
    <location>
        <begin position="641"/>
        <end position="664"/>
    </location>
</feature>
<proteinExistence type="predicted"/>
<feature type="compositionally biased region" description="Basic and acidic residues" evidence="1">
    <location>
        <begin position="428"/>
        <end position="439"/>
    </location>
</feature>
<feature type="region of interest" description="Disordered" evidence="1">
    <location>
        <begin position="349"/>
        <end position="518"/>
    </location>
</feature>
<dbReference type="AlphaFoldDB" id="A0A915IPW3"/>
<feature type="compositionally biased region" description="Basic and acidic residues" evidence="1">
    <location>
        <begin position="478"/>
        <end position="487"/>
    </location>
</feature>
<keyword evidence="2" id="KW-1185">Reference proteome</keyword>
<feature type="compositionally biased region" description="Basic and acidic residues" evidence="1">
    <location>
        <begin position="496"/>
        <end position="513"/>
    </location>
</feature>
<accession>A0A915IPW3</accession>
<reference evidence="3" key="1">
    <citation type="submission" date="2022-11" db="UniProtKB">
        <authorList>
            <consortium name="WormBaseParasite"/>
        </authorList>
    </citation>
    <scope>IDENTIFICATION</scope>
</reference>
<evidence type="ECO:0000313" key="3">
    <source>
        <dbReference type="WBParaSite" id="nRc.2.0.1.t15463-RA"/>
    </source>
</evidence>
<dbReference type="WBParaSite" id="nRc.2.0.1.t15463-RA">
    <property type="protein sequence ID" value="nRc.2.0.1.t15463-RA"/>
    <property type="gene ID" value="nRc.2.0.1.g15463"/>
</dbReference>
<name>A0A915IPW3_ROMCU</name>
<evidence type="ECO:0000313" key="2">
    <source>
        <dbReference type="Proteomes" id="UP000887565"/>
    </source>
</evidence>
<protein>
    <submittedName>
        <fullName evidence="3">Uncharacterized protein</fullName>
    </submittedName>
</protein>